<comment type="similarity">
    <text evidence="1">Belongs to the UPF0696 family.</text>
</comment>
<evidence type="ECO:0000256" key="1">
    <source>
        <dbReference type="ARBA" id="ARBA00010568"/>
    </source>
</evidence>
<evidence type="ECO:0000313" key="3">
    <source>
        <dbReference type="Proteomes" id="UP000007266"/>
    </source>
</evidence>
<accession>D6WQ69</accession>
<dbReference type="HOGENOM" id="CLU_1542086_0_0_1"/>
<dbReference type="SUPFAM" id="SSF55418">
    <property type="entry name" value="eIF4e-like"/>
    <property type="match status" value="1"/>
</dbReference>
<keyword evidence="3" id="KW-1185">Reference proteome</keyword>
<dbReference type="Proteomes" id="UP000007266">
    <property type="component" value="Linkage group 7"/>
</dbReference>
<dbReference type="InterPro" id="IPR023398">
    <property type="entry name" value="TIF_eIF4e-like"/>
</dbReference>
<proteinExistence type="inferred from homology"/>
<dbReference type="PANTHER" id="PTHR31977:SF1">
    <property type="entry name" value="UPF0696 PROTEIN C11ORF68"/>
    <property type="match status" value="1"/>
</dbReference>
<dbReference type="AlphaFoldDB" id="D6WQ69"/>
<name>D6WQ69_TRICA</name>
<reference evidence="2 3" key="2">
    <citation type="journal article" date="2010" name="Nucleic Acids Res.">
        <title>BeetleBase in 2010: revisions to provide comprehensive genomic information for Tribolium castaneum.</title>
        <authorList>
            <person name="Kim H.S."/>
            <person name="Murphy T."/>
            <person name="Xia J."/>
            <person name="Caragea D."/>
            <person name="Park Y."/>
            <person name="Beeman R.W."/>
            <person name="Lorenzen M.D."/>
            <person name="Butcher S."/>
            <person name="Manak J.R."/>
            <person name="Brown S.J."/>
        </authorList>
    </citation>
    <scope>GENOME REANNOTATION</scope>
    <source>
        <strain evidence="2 3">Georgia GA2</strain>
    </source>
</reference>
<evidence type="ECO:0008006" key="4">
    <source>
        <dbReference type="Google" id="ProtNLM"/>
    </source>
</evidence>
<dbReference type="Pfam" id="PF08939">
    <property type="entry name" value="Bles03"/>
    <property type="match status" value="1"/>
</dbReference>
<dbReference type="KEGG" id="tca:103313666"/>
<dbReference type="InParanoid" id="D6WQ69"/>
<dbReference type="EMBL" id="KQ971354">
    <property type="protein sequence ID" value="EFA06931.1"/>
    <property type="molecule type" value="Genomic_DNA"/>
</dbReference>
<protein>
    <recommendedName>
        <fullName evidence="4">DUF1917 domain-containing protein</fullName>
    </recommendedName>
</protein>
<gene>
    <name evidence="2" type="primary">GLEAN_09881</name>
    <name evidence="2" type="ORF">TcasGA2_TC009881</name>
</gene>
<dbReference type="Gene3D" id="3.30.760.10">
    <property type="entry name" value="RNA Cap, Translation Initiation Factor Eif4e"/>
    <property type="match status" value="1"/>
</dbReference>
<dbReference type="PhylomeDB" id="D6WQ69"/>
<organism evidence="2 3">
    <name type="scientific">Tribolium castaneum</name>
    <name type="common">Red flour beetle</name>
    <dbReference type="NCBI Taxonomy" id="7070"/>
    <lineage>
        <taxon>Eukaryota</taxon>
        <taxon>Metazoa</taxon>
        <taxon>Ecdysozoa</taxon>
        <taxon>Arthropoda</taxon>
        <taxon>Hexapoda</taxon>
        <taxon>Insecta</taxon>
        <taxon>Pterygota</taxon>
        <taxon>Neoptera</taxon>
        <taxon>Endopterygota</taxon>
        <taxon>Coleoptera</taxon>
        <taxon>Polyphaga</taxon>
        <taxon>Cucujiformia</taxon>
        <taxon>Tenebrionidae</taxon>
        <taxon>Tenebrionidae incertae sedis</taxon>
        <taxon>Tribolium</taxon>
    </lineage>
</organism>
<dbReference type="InterPro" id="IPR015034">
    <property type="entry name" value="Bles03"/>
</dbReference>
<dbReference type="PANTHER" id="PTHR31977">
    <property type="entry name" value="UPF0696 PROTEIN C11ORF68"/>
    <property type="match status" value="1"/>
</dbReference>
<dbReference type="eggNOG" id="ENOG502SG47">
    <property type="taxonomic scope" value="Eukaryota"/>
</dbReference>
<dbReference type="OrthoDB" id="8251268at2759"/>
<reference evidence="2 3" key="1">
    <citation type="journal article" date="2008" name="Nature">
        <title>The genome of the model beetle and pest Tribolium castaneum.</title>
        <authorList>
            <consortium name="Tribolium Genome Sequencing Consortium"/>
            <person name="Richards S."/>
            <person name="Gibbs R.A."/>
            <person name="Weinstock G.M."/>
            <person name="Brown S.J."/>
            <person name="Denell R."/>
            <person name="Beeman R.W."/>
            <person name="Gibbs R."/>
            <person name="Beeman R.W."/>
            <person name="Brown S.J."/>
            <person name="Bucher G."/>
            <person name="Friedrich M."/>
            <person name="Grimmelikhuijzen C.J."/>
            <person name="Klingler M."/>
            <person name="Lorenzen M."/>
            <person name="Richards S."/>
            <person name="Roth S."/>
            <person name="Schroder R."/>
            <person name="Tautz D."/>
            <person name="Zdobnov E.M."/>
            <person name="Muzny D."/>
            <person name="Gibbs R.A."/>
            <person name="Weinstock G.M."/>
            <person name="Attaway T."/>
            <person name="Bell S."/>
            <person name="Buhay C.J."/>
            <person name="Chandrabose M.N."/>
            <person name="Chavez D."/>
            <person name="Clerk-Blankenburg K.P."/>
            <person name="Cree A."/>
            <person name="Dao M."/>
            <person name="Davis C."/>
            <person name="Chacko J."/>
            <person name="Dinh H."/>
            <person name="Dugan-Rocha S."/>
            <person name="Fowler G."/>
            <person name="Garner T.T."/>
            <person name="Garnes J."/>
            <person name="Gnirke A."/>
            <person name="Hawes A."/>
            <person name="Hernandez J."/>
            <person name="Hines S."/>
            <person name="Holder M."/>
            <person name="Hume J."/>
            <person name="Jhangiani S.N."/>
            <person name="Joshi V."/>
            <person name="Khan Z.M."/>
            <person name="Jackson L."/>
            <person name="Kovar C."/>
            <person name="Kowis A."/>
            <person name="Lee S."/>
            <person name="Lewis L.R."/>
            <person name="Margolis J."/>
            <person name="Morgan M."/>
            <person name="Nazareth L.V."/>
            <person name="Nguyen N."/>
            <person name="Okwuonu G."/>
            <person name="Parker D."/>
            <person name="Richards S."/>
            <person name="Ruiz S.J."/>
            <person name="Santibanez J."/>
            <person name="Savard J."/>
            <person name="Scherer S.E."/>
            <person name="Schneider B."/>
            <person name="Sodergren E."/>
            <person name="Tautz D."/>
            <person name="Vattahil S."/>
            <person name="Villasana D."/>
            <person name="White C.S."/>
            <person name="Wright R."/>
            <person name="Park Y."/>
            <person name="Beeman R.W."/>
            <person name="Lord J."/>
            <person name="Oppert B."/>
            <person name="Lorenzen M."/>
            <person name="Brown S."/>
            <person name="Wang L."/>
            <person name="Savard J."/>
            <person name="Tautz D."/>
            <person name="Richards S."/>
            <person name="Weinstock G."/>
            <person name="Gibbs R.A."/>
            <person name="Liu Y."/>
            <person name="Worley K."/>
            <person name="Weinstock G."/>
            <person name="Elsik C.G."/>
            <person name="Reese J.T."/>
            <person name="Elhaik E."/>
            <person name="Landan G."/>
            <person name="Graur D."/>
            <person name="Arensburger P."/>
            <person name="Atkinson P."/>
            <person name="Beeman R.W."/>
            <person name="Beidler J."/>
            <person name="Brown S.J."/>
            <person name="Demuth J.P."/>
            <person name="Drury D.W."/>
            <person name="Du Y.Z."/>
            <person name="Fujiwara H."/>
            <person name="Lorenzen M."/>
            <person name="Maselli V."/>
            <person name="Osanai M."/>
            <person name="Park Y."/>
            <person name="Robertson H.M."/>
            <person name="Tu Z."/>
            <person name="Wang J.J."/>
            <person name="Wang S."/>
            <person name="Richards S."/>
            <person name="Song H."/>
            <person name="Zhang L."/>
            <person name="Sodergren E."/>
            <person name="Werner D."/>
            <person name="Stanke M."/>
            <person name="Morgenstern B."/>
            <person name="Solovyev V."/>
            <person name="Kosarev P."/>
            <person name="Brown G."/>
            <person name="Chen H.C."/>
            <person name="Ermolaeva O."/>
            <person name="Hlavina W."/>
            <person name="Kapustin Y."/>
            <person name="Kiryutin B."/>
            <person name="Kitts P."/>
            <person name="Maglott D."/>
            <person name="Pruitt K."/>
            <person name="Sapojnikov V."/>
            <person name="Souvorov A."/>
            <person name="Mackey A.J."/>
            <person name="Waterhouse R.M."/>
            <person name="Wyder S."/>
            <person name="Zdobnov E.M."/>
            <person name="Zdobnov E.M."/>
            <person name="Wyder S."/>
            <person name="Kriventseva E.V."/>
            <person name="Kadowaki T."/>
            <person name="Bork P."/>
            <person name="Aranda M."/>
            <person name="Bao R."/>
            <person name="Beermann A."/>
            <person name="Berns N."/>
            <person name="Bolognesi R."/>
            <person name="Bonneton F."/>
            <person name="Bopp D."/>
            <person name="Brown S.J."/>
            <person name="Bucher G."/>
            <person name="Butts T."/>
            <person name="Chaumot A."/>
            <person name="Denell R.E."/>
            <person name="Ferrier D.E."/>
            <person name="Friedrich M."/>
            <person name="Gordon C.M."/>
            <person name="Jindra M."/>
            <person name="Klingler M."/>
            <person name="Lan Q."/>
            <person name="Lattorff H.M."/>
            <person name="Laudet V."/>
            <person name="von Levetsow C."/>
            <person name="Liu Z."/>
            <person name="Lutz R."/>
            <person name="Lynch J.A."/>
            <person name="da Fonseca R.N."/>
            <person name="Posnien N."/>
            <person name="Reuter R."/>
            <person name="Roth S."/>
            <person name="Savard J."/>
            <person name="Schinko J.B."/>
            <person name="Schmitt C."/>
            <person name="Schoppmeier M."/>
            <person name="Schroder R."/>
            <person name="Shippy T.D."/>
            <person name="Simonnet F."/>
            <person name="Marques-Souza H."/>
            <person name="Tautz D."/>
            <person name="Tomoyasu Y."/>
            <person name="Trauner J."/>
            <person name="Van der Zee M."/>
            <person name="Vervoort M."/>
            <person name="Wittkopp N."/>
            <person name="Wimmer E.A."/>
            <person name="Yang X."/>
            <person name="Jones A.K."/>
            <person name="Sattelle D.B."/>
            <person name="Ebert P.R."/>
            <person name="Nelson D."/>
            <person name="Scott J.G."/>
            <person name="Beeman R.W."/>
            <person name="Muthukrishnan S."/>
            <person name="Kramer K.J."/>
            <person name="Arakane Y."/>
            <person name="Beeman R.W."/>
            <person name="Zhu Q."/>
            <person name="Hogenkamp D."/>
            <person name="Dixit R."/>
            <person name="Oppert B."/>
            <person name="Jiang H."/>
            <person name="Zou Z."/>
            <person name="Marshall J."/>
            <person name="Elpidina E."/>
            <person name="Vinokurov K."/>
            <person name="Oppert C."/>
            <person name="Zou Z."/>
            <person name="Evans J."/>
            <person name="Lu Z."/>
            <person name="Zhao P."/>
            <person name="Sumathipala N."/>
            <person name="Altincicek B."/>
            <person name="Vilcinskas A."/>
            <person name="Williams M."/>
            <person name="Hultmark D."/>
            <person name="Hetru C."/>
            <person name="Jiang H."/>
            <person name="Grimmelikhuijzen C.J."/>
            <person name="Hauser F."/>
            <person name="Cazzamali G."/>
            <person name="Williamson M."/>
            <person name="Park Y."/>
            <person name="Li B."/>
            <person name="Tanaka Y."/>
            <person name="Predel R."/>
            <person name="Neupert S."/>
            <person name="Schachtner J."/>
            <person name="Verleyen P."/>
            <person name="Raible F."/>
            <person name="Bork P."/>
            <person name="Friedrich M."/>
            <person name="Walden K.K."/>
            <person name="Robertson H.M."/>
            <person name="Angeli S."/>
            <person name="Foret S."/>
            <person name="Bucher G."/>
            <person name="Schuetz S."/>
            <person name="Maleszka R."/>
            <person name="Wimmer E.A."/>
            <person name="Beeman R.W."/>
            <person name="Lorenzen M."/>
            <person name="Tomoyasu Y."/>
            <person name="Miller S.C."/>
            <person name="Grossmann D."/>
            <person name="Bucher G."/>
        </authorList>
    </citation>
    <scope>NUCLEOTIDE SEQUENCE [LARGE SCALE GENOMIC DNA]</scope>
    <source>
        <strain evidence="2 3">Georgia GA2</strain>
    </source>
</reference>
<evidence type="ECO:0000313" key="2">
    <source>
        <dbReference type="EMBL" id="EFA06931.1"/>
    </source>
</evidence>
<sequence>MDAKFVFKCDVASKEIKNDCTLNPTDVTKGEAPWLWAKNNKYSLENVNGYCKVGKWMLFLSKADVNGIWTKIKEAVKTGDLWDAKVSTSADSEPLHAVIIYTKDYTDLDDVISVLDFLETSDIKPQGEVIRYKTDKQTGAGIYSRFNQKASIYDSKTIRQLKNNKRITDYFKPI</sequence>